<dbReference type="RefSeq" id="WP_078973917.1">
    <property type="nucleotide sequence ID" value="NZ_MWQN01000001.1"/>
</dbReference>
<comment type="similarity">
    <text evidence="1 5">Belongs to the aldehyde dehydrogenase family.</text>
</comment>
<evidence type="ECO:0000256" key="5">
    <source>
        <dbReference type="RuleBase" id="RU003345"/>
    </source>
</evidence>
<dbReference type="InterPro" id="IPR016162">
    <property type="entry name" value="Ald_DH_N"/>
</dbReference>
<keyword evidence="9" id="KW-1185">Reference proteome</keyword>
<dbReference type="InterPro" id="IPR015590">
    <property type="entry name" value="Aldehyde_DH_dom"/>
</dbReference>
<evidence type="ECO:0000256" key="3">
    <source>
        <dbReference type="ARBA" id="ARBA00023027"/>
    </source>
</evidence>
<dbReference type="STRING" id="159449.B4N89_00670"/>
<dbReference type="SUPFAM" id="SSF53720">
    <property type="entry name" value="ALDH-like"/>
    <property type="match status" value="1"/>
</dbReference>
<dbReference type="Proteomes" id="UP000190037">
    <property type="component" value="Unassembled WGS sequence"/>
</dbReference>
<dbReference type="InterPro" id="IPR029510">
    <property type="entry name" value="Ald_DH_CS_GLU"/>
</dbReference>
<accession>A0A1T3NRV7</accession>
<evidence type="ECO:0000259" key="7">
    <source>
        <dbReference type="Pfam" id="PF00171"/>
    </source>
</evidence>
<dbReference type="InterPro" id="IPR016163">
    <property type="entry name" value="Ald_DH_C"/>
</dbReference>
<sequence>MTPTPRGADNRVPLDAAAPVRNPRTGEFDHVLAAPTHDELAASCARLRTAQPAWLARGPAGRASVLERFADRLEAHRDSIVDALTVDTGRVVESRLEVEITVAGLRRWAAQAPALLEPGPSRRSQVPWIAIRPAHRPHPLVGVISPWNFPLLLALIDAIPALAAGCAVLVKPSEVTPRFVAATRAVLSLEPELASVLEIVEGAAGTGQAVIAQVDAVAFTGSVPTGRVVAHAAAERLIPAFLELGGKDAAVVCADADLDHATSAILWGGTANAGQSCLSIERVYVQRGVFDAFTALLADKARRVGLAHPDPSAGGLGPIIDPAQADIIDAHLADAYARGATALTGGAFETHDGGTYLRATVLTDVDHRMRVMTEETFGPVLPVMPFDTVEDAVALADDSPYGLSAAVFAADVDAAAALGGRLAAGAISVNDAALTAVLHEGEKNAFKQSGVGGSRMGPASIDRFLRRQSLLVHEPTTVDPWWHSL</sequence>
<organism evidence="8 9">
    <name type="scientific">Embleya scabrispora</name>
    <dbReference type="NCBI Taxonomy" id="159449"/>
    <lineage>
        <taxon>Bacteria</taxon>
        <taxon>Bacillati</taxon>
        <taxon>Actinomycetota</taxon>
        <taxon>Actinomycetes</taxon>
        <taxon>Kitasatosporales</taxon>
        <taxon>Streptomycetaceae</taxon>
        <taxon>Embleya</taxon>
    </lineage>
</organism>
<proteinExistence type="inferred from homology"/>
<dbReference type="PANTHER" id="PTHR42986:SF1">
    <property type="entry name" value="BENZALDEHYDE DEHYDROGENASE YFMT"/>
    <property type="match status" value="1"/>
</dbReference>
<reference evidence="8 9" key="1">
    <citation type="submission" date="2017-03" db="EMBL/GenBank/DDBJ databases">
        <title>Draft genome sequence of Streptomyces scabrisporus NF3, endophyte isolated from Amphipterygium adstringens.</title>
        <authorList>
            <person name="Vazquez M."/>
            <person name="Ceapa C.D."/>
            <person name="Rodriguez Luna D."/>
            <person name="Sanchez Esquivel S."/>
        </authorList>
    </citation>
    <scope>NUCLEOTIDE SEQUENCE [LARGE SCALE GENOMIC DNA]</scope>
    <source>
        <strain evidence="8 9">NF3</strain>
    </source>
</reference>
<dbReference type="EMBL" id="MWQN01000001">
    <property type="protein sequence ID" value="OPC79653.1"/>
    <property type="molecule type" value="Genomic_DNA"/>
</dbReference>
<dbReference type="Gene3D" id="3.40.605.10">
    <property type="entry name" value="Aldehyde Dehydrogenase, Chain A, domain 1"/>
    <property type="match status" value="1"/>
</dbReference>
<keyword evidence="2 5" id="KW-0560">Oxidoreductase</keyword>
<evidence type="ECO:0000256" key="4">
    <source>
        <dbReference type="PROSITE-ProRule" id="PRU10007"/>
    </source>
</evidence>
<evidence type="ECO:0000313" key="9">
    <source>
        <dbReference type="Proteomes" id="UP000190037"/>
    </source>
</evidence>
<dbReference type="PANTHER" id="PTHR42986">
    <property type="entry name" value="BENZALDEHYDE DEHYDROGENASE YFMT"/>
    <property type="match status" value="1"/>
</dbReference>
<name>A0A1T3NRV7_9ACTN</name>
<evidence type="ECO:0000256" key="1">
    <source>
        <dbReference type="ARBA" id="ARBA00009986"/>
    </source>
</evidence>
<dbReference type="CDD" id="cd07099">
    <property type="entry name" value="ALDH_DDALDH"/>
    <property type="match status" value="1"/>
</dbReference>
<comment type="caution">
    <text evidence="8">The sequence shown here is derived from an EMBL/GenBank/DDBJ whole genome shotgun (WGS) entry which is preliminary data.</text>
</comment>
<protein>
    <submittedName>
        <fullName evidence="8">Aldehyde dehydrogenase</fullName>
    </submittedName>
</protein>
<dbReference type="Pfam" id="PF00171">
    <property type="entry name" value="Aldedh"/>
    <property type="match status" value="1"/>
</dbReference>
<dbReference type="GO" id="GO:0016620">
    <property type="term" value="F:oxidoreductase activity, acting on the aldehyde or oxo group of donors, NAD or NADP as acceptor"/>
    <property type="evidence" value="ECO:0007669"/>
    <property type="project" value="InterPro"/>
</dbReference>
<feature type="active site" evidence="4">
    <location>
        <position position="243"/>
    </location>
</feature>
<dbReference type="OrthoDB" id="6882680at2"/>
<dbReference type="AlphaFoldDB" id="A0A1T3NRV7"/>
<keyword evidence="3" id="KW-0520">NAD</keyword>
<feature type="domain" description="Aldehyde dehydrogenase" evidence="7">
    <location>
        <begin position="18"/>
        <end position="468"/>
    </location>
</feature>
<gene>
    <name evidence="8" type="ORF">B4N89_00670</name>
</gene>
<dbReference type="PROSITE" id="PS00687">
    <property type="entry name" value="ALDEHYDE_DEHYDR_GLU"/>
    <property type="match status" value="1"/>
</dbReference>
<evidence type="ECO:0000256" key="6">
    <source>
        <dbReference type="SAM" id="MobiDB-lite"/>
    </source>
</evidence>
<dbReference type="InterPro" id="IPR016161">
    <property type="entry name" value="Ald_DH/histidinol_DH"/>
</dbReference>
<evidence type="ECO:0000256" key="2">
    <source>
        <dbReference type="ARBA" id="ARBA00023002"/>
    </source>
</evidence>
<feature type="region of interest" description="Disordered" evidence="6">
    <location>
        <begin position="1"/>
        <end position="22"/>
    </location>
</feature>
<evidence type="ECO:0000313" key="8">
    <source>
        <dbReference type="EMBL" id="OPC79653.1"/>
    </source>
</evidence>
<dbReference type="Gene3D" id="3.40.309.10">
    <property type="entry name" value="Aldehyde Dehydrogenase, Chain A, domain 2"/>
    <property type="match status" value="1"/>
</dbReference>